<dbReference type="InterPro" id="IPR019533">
    <property type="entry name" value="Peptidase_S26"/>
</dbReference>
<dbReference type="AlphaFoldDB" id="A0A1B9IDS7"/>
<evidence type="ECO:0000256" key="7">
    <source>
        <dbReference type="PIRSR" id="PIRSR600223-1"/>
    </source>
</evidence>
<evidence type="ECO:0000256" key="8">
    <source>
        <dbReference type="RuleBase" id="RU362041"/>
    </source>
</evidence>
<dbReference type="GO" id="GO:0006465">
    <property type="term" value="P:signal peptide processing"/>
    <property type="evidence" value="ECO:0007669"/>
    <property type="project" value="InterPro"/>
</dbReference>
<organism evidence="10">
    <name type="scientific">Kwoniella pini CBS 10737</name>
    <dbReference type="NCBI Taxonomy" id="1296096"/>
    <lineage>
        <taxon>Eukaryota</taxon>
        <taxon>Fungi</taxon>
        <taxon>Dikarya</taxon>
        <taxon>Basidiomycota</taxon>
        <taxon>Agaricomycotina</taxon>
        <taxon>Tremellomycetes</taxon>
        <taxon>Tremellales</taxon>
        <taxon>Cryptococcaceae</taxon>
        <taxon>Kwoniella</taxon>
    </lineage>
</organism>
<keyword evidence="8" id="KW-0645">Protease</keyword>
<reference evidence="10" key="1">
    <citation type="submission" date="2013-07" db="EMBL/GenBank/DDBJ databases">
        <title>The Genome Sequence of Cryptococcus pinus CBS10737.</title>
        <authorList>
            <consortium name="The Broad Institute Genome Sequencing Platform"/>
            <person name="Cuomo C."/>
            <person name="Litvintseva A."/>
            <person name="Chen Y."/>
            <person name="Heitman J."/>
            <person name="Sun S."/>
            <person name="Springer D."/>
            <person name="Dromer F."/>
            <person name="Young S.K."/>
            <person name="Zeng Q."/>
            <person name="Gargeya S."/>
            <person name="Fitzgerald M."/>
            <person name="Abouelleil A."/>
            <person name="Alvarado L."/>
            <person name="Berlin A.M."/>
            <person name="Chapman S.B."/>
            <person name="Dewar J."/>
            <person name="Goldberg J."/>
            <person name="Griggs A."/>
            <person name="Gujja S."/>
            <person name="Hansen M."/>
            <person name="Howarth C."/>
            <person name="Imamovic A."/>
            <person name="Larimer J."/>
            <person name="McCowan C."/>
            <person name="Murphy C."/>
            <person name="Pearson M."/>
            <person name="Priest M."/>
            <person name="Roberts A."/>
            <person name="Saif S."/>
            <person name="Shea T."/>
            <person name="Sykes S."/>
            <person name="Wortman J."/>
            <person name="Nusbaum C."/>
            <person name="Birren B."/>
        </authorList>
    </citation>
    <scope>NUCLEOTIDE SEQUENCE [LARGE SCALE GENOMIC DNA]</scope>
    <source>
        <strain evidence="10">CBS 10737</strain>
    </source>
</reference>
<dbReference type="Pfam" id="PF10502">
    <property type="entry name" value="Peptidase_S26"/>
    <property type="match status" value="1"/>
</dbReference>
<dbReference type="NCBIfam" id="TIGR02227">
    <property type="entry name" value="sigpep_I_bact"/>
    <property type="match status" value="1"/>
</dbReference>
<dbReference type="InterPro" id="IPR052064">
    <property type="entry name" value="Mito_IMP1_subunit"/>
</dbReference>
<protein>
    <recommendedName>
        <fullName evidence="8">Mitochondrial inner membrane protease subunit</fullName>
        <ecNumber evidence="8">3.4.21.-</ecNumber>
    </recommendedName>
</protein>
<dbReference type="EMBL" id="KI894007">
    <property type="protein sequence ID" value="OCF53745.1"/>
    <property type="molecule type" value="Genomic_DNA"/>
</dbReference>
<dbReference type="SUPFAM" id="SSF51306">
    <property type="entry name" value="LexA/Signal peptidase"/>
    <property type="match status" value="1"/>
</dbReference>
<feature type="active site" evidence="7">
    <location>
        <position position="103"/>
    </location>
</feature>
<dbReference type="PRINTS" id="PR00727">
    <property type="entry name" value="LEADERPTASE"/>
</dbReference>
<dbReference type="CDD" id="cd06530">
    <property type="entry name" value="S26_SPase_I"/>
    <property type="match status" value="1"/>
</dbReference>
<dbReference type="OrthoDB" id="308440at2759"/>
<keyword evidence="2 8" id="KW-0999">Mitochondrion inner membrane</keyword>
<evidence type="ECO:0000259" key="9">
    <source>
        <dbReference type="Pfam" id="PF10502"/>
    </source>
</evidence>
<dbReference type="STRING" id="1296096.A0A1B9IDS7"/>
<evidence type="ECO:0000256" key="1">
    <source>
        <dbReference type="ARBA" id="ARBA00004273"/>
    </source>
</evidence>
<dbReference type="GO" id="GO:0006627">
    <property type="term" value="P:protein processing involved in protein targeting to mitochondrion"/>
    <property type="evidence" value="ECO:0007669"/>
    <property type="project" value="TreeGrafter"/>
</dbReference>
<accession>A0A1B9IDS7</accession>
<dbReference type="PANTHER" id="PTHR12383">
    <property type="entry name" value="PROTEASE FAMILY S26 MITOCHONDRIAL INNER MEMBRANE PROTEASE-RELATED"/>
    <property type="match status" value="1"/>
</dbReference>
<dbReference type="EC" id="3.4.21.-" evidence="8"/>
<evidence type="ECO:0000256" key="2">
    <source>
        <dbReference type="ARBA" id="ARBA00022792"/>
    </source>
</evidence>
<keyword evidence="3 8" id="KW-0378">Hydrolase</keyword>
<gene>
    <name evidence="10" type="ORF">I206_01052</name>
</gene>
<dbReference type="PANTHER" id="PTHR12383:SF16">
    <property type="entry name" value="MITOCHONDRIAL INNER MEMBRANE PROTEASE SUBUNIT 1"/>
    <property type="match status" value="1"/>
</dbReference>
<sequence length="274" mass="31324">MASSFSRFQHVFSRYRPPPLLPTTIRTIQILATLHLISTTLVELRICTGFSMLPTLSQHGDCVVVSPLPYWSPFTEKHKDKRPKRGDVVVATSPMDSRQTVCKRVLGIEGDMIEIEPRRGGQRKWIDNSGVGFMVDIPQDVELEHEENKEKHITYKDLSIKPKRNGENQWIKIPKGHVWLVGDNLSNSTDSRKYGPVPVAMVKGKVLARVSVNYVNLWLRHGIIVDFVDISKPDLDREQPQRDRSTDIQSSDVVIGTSRYRRTLLVRRTKMSTQ</sequence>
<keyword evidence="5" id="KW-0472">Membrane</keyword>
<comment type="similarity">
    <text evidence="6">Belongs to the peptidase S26 family. IMP1 subfamily.</text>
</comment>
<evidence type="ECO:0000256" key="3">
    <source>
        <dbReference type="ARBA" id="ARBA00022801"/>
    </source>
</evidence>
<proteinExistence type="inferred from homology"/>
<dbReference type="GO" id="GO:0042720">
    <property type="term" value="C:mitochondrial inner membrane peptidase complex"/>
    <property type="evidence" value="ECO:0007669"/>
    <property type="project" value="TreeGrafter"/>
</dbReference>
<feature type="active site" evidence="7">
    <location>
        <position position="51"/>
    </location>
</feature>
<comment type="subcellular location">
    <subcellularLocation>
        <location evidence="1 8">Mitochondrion inner membrane</location>
    </subcellularLocation>
</comment>
<dbReference type="InterPro" id="IPR036286">
    <property type="entry name" value="LexA/Signal_pep-like_sf"/>
</dbReference>
<keyword evidence="4 8" id="KW-0496">Mitochondrion</keyword>
<evidence type="ECO:0000256" key="4">
    <source>
        <dbReference type="ARBA" id="ARBA00023128"/>
    </source>
</evidence>
<dbReference type="Gene3D" id="2.10.109.10">
    <property type="entry name" value="Umud Fragment, subunit A"/>
    <property type="match status" value="1"/>
</dbReference>
<evidence type="ECO:0000256" key="5">
    <source>
        <dbReference type="ARBA" id="ARBA00023136"/>
    </source>
</evidence>
<reference evidence="10" key="2">
    <citation type="submission" date="2016-07" db="EMBL/GenBank/DDBJ databases">
        <title>Evolution of pathogenesis and genome organization in the Tremellales.</title>
        <authorList>
            <person name="Cuomo C."/>
            <person name="Litvintseva A."/>
            <person name="Heitman J."/>
            <person name="Chen Y."/>
            <person name="Sun S."/>
            <person name="Springer D."/>
            <person name="Dromer F."/>
            <person name="Young S."/>
            <person name="Zeng Q."/>
            <person name="Chapman S."/>
            <person name="Gujja S."/>
            <person name="Saif S."/>
            <person name="Birren B."/>
        </authorList>
    </citation>
    <scope>NUCLEOTIDE SEQUENCE</scope>
    <source>
        <strain evidence="10">CBS 10737</strain>
    </source>
</reference>
<feature type="domain" description="Peptidase S26" evidence="9">
    <location>
        <begin position="27"/>
        <end position="209"/>
    </location>
</feature>
<evidence type="ECO:0000313" key="10">
    <source>
        <dbReference type="EMBL" id="OCF53745.1"/>
    </source>
</evidence>
<dbReference type="InterPro" id="IPR000223">
    <property type="entry name" value="Pept_S26A_signal_pept_1"/>
</dbReference>
<dbReference type="GO" id="GO:0004252">
    <property type="term" value="F:serine-type endopeptidase activity"/>
    <property type="evidence" value="ECO:0007669"/>
    <property type="project" value="InterPro"/>
</dbReference>
<evidence type="ECO:0000256" key="6">
    <source>
        <dbReference type="ARBA" id="ARBA00038445"/>
    </source>
</evidence>
<name>A0A1B9IDS7_9TREE</name>